<reference evidence="5" key="1">
    <citation type="journal article" date="2014" name="Proc. Natl. Acad. Sci. U.S.A.">
        <title>Extensive sampling of basidiomycete genomes demonstrates inadequacy of the white-rot/brown-rot paradigm for wood decay fungi.</title>
        <authorList>
            <person name="Riley R."/>
            <person name="Salamov A.A."/>
            <person name="Brown D.W."/>
            <person name="Nagy L.G."/>
            <person name="Floudas D."/>
            <person name="Held B.W."/>
            <person name="Levasseur A."/>
            <person name="Lombard V."/>
            <person name="Morin E."/>
            <person name="Otillar R."/>
            <person name="Lindquist E.A."/>
            <person name="Sun H."/>
            <person name="LaButti K.M."/>
            <person name="Schmutz J."/>
            <person name="Jabbour D."/>
            <person name="Luo H."/>
            <person name="Baker S.E."/>
            <person name="Pisabarro A.G."/>
            <person name="Walton J.D."/>
            <person name="Blanchette R.A."/>
            <person name="Henrissat B."/>
            <person name="Martin F."/>
            <person name="Cullen D."/>
            <person name="Hibbett D.S."/>
            <person name="Grigoriev I.V."/>
        </authorList>
    </citation>
    <scope>NUCLEOTIDE SEQUENCE [LARGE SCALE GENOMIC DNA]</scope>
    <source>
        <strain evidence="5">FD-172 SS1</strain>
    </source>
</reference>
<dbReference type="InterPro" id="IPR036770">
    <property type="entry name" value="Ankyrin_rpt-contain_sf"/>
</dbReference>
<sequence length="250" mass="25862">MDIMRALLSSGADIETKDYGGDTPLLLASASRLSFPVRFLISSGANTKATGTQGNRTSEHVIGLLRDSDGALAVAALLDAGIDPNAKDGQGETLLGCAAWLGSTSAVISLLEAGSNPKAPGWYQRQPLHYAAELMHNPDALFKAGADVRAKDKYRQTPLSSATLAGSPQAIQLLLKAGADPNERDAKLHGPLHFTSHVIDRPGGPDAIMALIHAGADVNAADDSGKTPLYMAAENGAAGVVLLLHKAGAR</sequence>
<dbReference type="Pfam" id="PF13637">
    <property type="entry name" value="Ank_4"/>
    <property type="match status" value="1"/>
</dbReference>
<evidence type="ECO:0000313" key="4">
    <source>
        <dbReference type="EMBL" id="KDQ11654.1"/>
    </source>
</evidence>
<feature type="non-terminal residue" evidence="4">
    <location>
        <position position="250"/>
    </location>
</feature>
<protein>
    <submittedName>
        <fullName evidence="4">Uncharacterized protein</fullName>
    </submittedName>
</protein>
<keyword evidence="2 3" id="KW-0040">ANK repeat</keyword>
<proteinExistence type="predicted"/>
<dbReference type="SUPFAM" id="SSF48403">
    <property type="entry name" value="Ankyrin repeat"/>
    <property type="match status" value="1"/>
</dbReference>
<dbReference type="Proteomes" id="UP000027195">
    <property type="component" value="Unassembled WGS sequence"/>
</dbReference>
<name>A0A067M7V1_BOTB1</name>
<dbReference type="OrthoDB" id="194358at2759"/>
<dbReference type="InParanoid" id="A0A067M7V1"/>
<dbReference type="Gene3D" id="1.25.40.20">
    <property type="entry name" value="Ankyrin repeat-containing domain"/>
    <property type="match status" value="3"/>
</dbReference>
<keyword evidence="5" id="KW-1185">Reference proteome</keyword>
<accession>A0A067M7V1</accession>
<dbReference type="Pfam" id="PF00023">
    <property type="entry name" value="Ank"/>
    <property type="match status" value="1"/>
</dbReference>
<dbReference type="STRING" id="930990.A0A067M7V1"/>
<evidence type="ECO:0000256" key="1">
    <source>
        <dbReference type="ARBA" id="ARBA00022737"/>
    </source>
</evidence>
<dbReference type="AlphaFoldDB" id="A0A067M7V1"/>
<dbReference type="HOGENOM" id="CLU_000134_18_0_1"/>
<dbReference type="PROSITE" id="PS50297">
    <property type="entry name" value="ANK_REP_REGION"/>
    <property type="match status" value="2"/>
</dbReference>
<keyword evidence="1" id="KW-0677">Repeat</keyword>
<dbReference type="Pfam" id="PF12796">
    <property type="entry name" value="Ank_2"/>
    <property type="match status" value="1"/>
</dbReference>
<evidence type="ECO:0000256" key="2">
    <source>
        <dbReference type="ARBA" id="ARBA00023043"/>
    </source>
</evidence>
<evidence type="ECO:0000256" key="3">
    <source>
        <dbReference type="PROSITE-ProRule" id="PRU00023"/>
    </source>
</evidence>
<dbReference type="SMART" id="SM00248">
    <property type="entry name" value="ANK"/>
    <property type="match status" value="5"/>
</dbReference>
<organism evidence="4 5">
    <name type="scientific">Botryobasidium botryosum (strain FD-172 SS1)</name>
    <dbReference type="NCBI Taxonomy" id="930990"/>
    <lineage>
        <taxon>Eukaryota</taxon>
        <taxon>Fungi</taxon>
        <taxon>Dikarya</taxon>
        <taxon>Basidiomycota</taxon>
        <taxon>Agaricomycotina</taxon>
        <taxon>Agaricomycetes</taxon>
        <taxon>Cantharellales</taxon>
        <taxon>Botryobasidiaceae</taxon>
        <taxon>Botryobasidium</taxon>
    </lineage>
</organism>
<dbReference type="InterPro" id="IPR002110">
    <property type="entry name" value="Ankyrin_rpt"/>
</dbReference>
<feature type="repeat" description="ANK" evidence="3">
    <location>
        <begin position="224"/>
        <end position="250"/>
    </location>
</feature>
<gene>
    <name evidence="4" type="ORF">BOTBODRAFT_114017</name>
</gene>
<feature type="repeat" description="ANK" evidence="3">
    <location>
        <begin position="154"/>
        <end position="186"/>
    </location>
</feature>
<dbReference type="PANTHER" id="PTHR24171">
    <property type="entry name" value="ANKYRIN REPEAT DOMAIN-CONTAINING PROTEIN 39-RELATED"/>
    <property type="match status" value="1"/>
</dbReference>
<dbReference type="PROSITE" id="PS50088">
    <property type="entry name" value="ANK_REPEAT"/>
    <property type="match status" value="2"/>
</dbReference>
<evidence type="ECO:0000313" key="5">
    <source>
        <dbReference type="Proteomes" id="UP000027195"/>
    </source>
</evidence>
<dbReference type="EMBL" id="KL198056">
    <property type="protein sequence ID" value="KDQ11654.1"/>
    <property type="molecule type" value="Genomic_DNA"/>
</dbReference>